<sequence>MPLAEKKRLKRNDVFLDFKQDDEQLLLIETGNVGYYRKSDRLLIHETQAPAILGLAHAFQKVDVIAQAHTSMVVGYISRETALKIIDQKGLWREVAVVLGRIIKGYMVRDTNMVAQDAYHIVKHHLGLLMALTIEDRYAITAAKFITSRTMLSRSRVMEILKQLGAGNYITIKNGILVSIEKLPDKF</sequence>
<dbReference type="EMBL" id="LXER01000020">
    <property type="protein sequence ID" value="OAT31264.1"/>
    <property type="molecule type" value="Genomic_DNA"/>
</dbReference>
<keyword evidence="3" id="KW-1185">Reference proteome</keyword>
<feature type="domain" description="IprA winged helix-turn-helix" evidence="1">
    <location>
        <begin position="118"/>
        <end position="185"/>
    </location>
</feature>
<gene>
    <name evidence="2" type="ORF">M975_2595</name>
</gene>
<comment type="caution">
    <text evidence="2">The sequence shown here is derived from an EMBL/GenBank/DDBJ whole genome shotgun (WGS) entry which is preliminary data.</text>
</comment>
<dbReference type="InterPro" id="IPR041687">
    <property type="entry name" value="HTH_46"/>
</dbReference>
<proteinExistence type="predicted"/>
<protein>
    <recommendedName>
        <fullName evidence="1">IprA winged helix-turn-helix domain-containing protein</fullName>
    </recommendedName>
</protein>
<evidence type="ECO:0000259" key="1">
    <source>
        <dbReference type="Pfam" id="PF15977"/>
    </source>
</evidence>
<dbReference type="SUPFAM" id="SSF51206">
    <property type="entry name" value="cAMP-binding domain-like"/>
    <property type="match status" value="1"/>
</dbReference>
<dbReference type="Proteomes" id="UP000078410">
    <property type="component" value="Unassembled WGS sequence"/>
</dbReference>
<evidence type="ECO:0000313" key="2">
    <source>
        <dbReference type="EMBL" id="OAT31264.1"/>
    </source>
</evidence>
<dbReference type="Pfam" id="PF15977">
    <property type="entry name" value="HTH_46"/>
    <property type="match status" value="1"/>
</dbReference>
<dbReference type="Gene3D" id="2.60.120.10">
    <property type="entry name" value="Jelly Rolls"/>
    <property type="match status" value="1"/>
</dbReference>
<accession>A0A1B7INM7</accession>
<dbReference type="AlphaFoldDB" id="A0A1B7INM7"/>
<dbReference type="InterPro" id="IPR014710">
    <property type="entry name" value="RmlC-like_jellyroll"/>
</dbReference>
<reference evidence="2 3" key="1">
    <citation type="submission" date="2016-04" db="EMBL/GenBank/DDBJ databases">
        <title>ATOL: Assembling a taxonomically balanced genome-scale reconstruction of the evolutionary history of the Enterobacteriaceae.</title>
        <authorList>
            <person name="Plunkett G.III."/>
            <person name="Neeno-Eckwall E.C."/>
            <person name="Glasner J.D."/>
            <person name="Perna N.T."/>
        </authorList>
    </citation>
    <scope>NUCLEOTIDE SEQUENCE [LARGE SCALE GENOMIC DNA]</scope>
    <source>
        <strain evidence="2 3">ATCC 51605</strain>
    </source>
</reference>
<evidence type="ECO:0000313" key="3">
    <source>
        <dbReference type="Proteomes" id="UP000078410"/>
    </source>
</evidence>
<dbReference type="InterPro" id="IPR018490">
    <property type="entry name" value="cNMP-bd_dom_sf"/>
</dbReference>
<dbReference type="PATRIC" id="fig|1354251.4.peg.2676"/>
<name>A0A1B7INM7_9ENTR</name>
<organism evidence="2 3">
    <name type="scientific">Buttiauxella brennerae ATCC 51605</name>
    <dbReference type="NCBI Taxonomy" id="1354251"/>
    <lineage>
        <taxon>Bacteria</taxon>
        <taxon>Pseudomonadati</taxon>
        <taxon>Pseudomonadota</taxon>
        <taxon>Gammaproteobacteria</taxon>
        <taxon>Enterobacterales</taxon>
        <taxon>Enterobacteriaceae</taxon>
        <taxon>Buttiauxella</taxon>
    </lineage>
</organism>